<dbReference type="Proteomes" id="UP000177111">
    <property type="component" value="Unassembled WGS sequence"/>
</dbReference>
<dbReference type="PANTHER" id="PTHR46173:SF1">
    <property type="entry name" value="CCA TRNA NUCLEOTIDYLTRANSFERASE 1, MITOCHONDRIAL"/>
    <property type="match status" value="1"/>
</dbReference>
<dbReference type="GO" id="GO:0016779">
    <property type="term" value="F:nucleotidyltransferase activity"/>
    <property type="evidence" value="ECO:0007669"/>
    <property type="project" value="UniProtKB-KW"/>
</dbReference>
<comment type="cofactor">
    <cofactor evidence="1">
        <name>Mg(2+)</name>
        <dbReference type="ChEBI" id="CHEBI:18420"/>
    </cofactor>
</comment>
<dbReference type="Gene3D" id="3.30.460.10">
    <property type="entry name" value="Beta Polymerase, domain 2"/>
    <property type="match status" value="1"/>
</dbReference>
<dbReference type="NCBIfam" id="TIGR00277">
    <property type="entry name" value="HDIG"/>
    <property type="match status" value="1"/>
</dbReference>
<dbReference type="Pfam" id="PF12627">
    <property type="entry name" value="PolyA_pol_RNAbd"/>
    <property type="match status" value="1"/>
</dbReference>
<dbReference type="GO" id="GO:0000049">
    <property type="term" value="F:tRNA binding"/>
    <property type="evidence" value="ECO:0007669"/>
    <property type="project" value="TreeGrafter"/>
</dbReference>
<evidence type="ECO:0000259" key="11">
    <source>
        <dbReference type="Pfam" id="PF01743"/>
    </source>
</evidence>
<feature type="domain" description="CCA-adding enzyme C-terminal" evidence="13">
    <location>
        <begin position="302"/>
        <end position="440"/>
    </location>
</feature>
<keyword evidence="6" id="KW-0547">Nucleotide-binding</keyword>
<dbReference type="Pfam" id="PF01743">
    <property type="entry name" value="PolyA_pol"/>
    <property type="match status" value="1"/>
</dbReference>
<dbReference type="CDD" id="cd05398">
    <property type="entry name" value="NT_ClassII-CCAase"/>
    <property type="match status" value="1"/>
</dbReference>
<dbReference type="CDD" id="cd00077">
    <property type="entry name" value="HDc"/>
    <property type="match status" value="1"/>
</dbReference>
<evidence type="ECO:0000313" key="14">
    <source>
        <dbReference type="EMBL" id="OGN31231.1"/>
    </source>
</evidence>
<dbReference type="SUPFAM" id="SSF81301">
    <property type="entry name" value="Nucleotidyltransferase"/>
    <property type="match status" value="1"/>
</dbReference>
<evidence type="ECO:0000256" key="6">
    <source>
        <dbReference type="ARBA" id="ARBA00022741"/>
    </source>
</evidence>
<evidence type="ECO:0000256" key="4">
    <source>
        <dbReference type="ARBA" id="ARBA00022695"/>
    </source>
</evidence>
<evidence type="ECO:0000313" key="15">
    <source>
        <dbReference type="Proteomes" id="UP000177111"/>
    </source>
</evidence>
<evidence type="ECO:0008006" key="16">
    <source>
        <dbReference type="Google" id="ProtNLM"/>
    </source>
</evidence>
<dbReference type="InterPro" id="IPR002646">
    <property type="entry name" value="PolA_pol_head_dom"/>
</dbReference>
<dbReference type="AlphaFoldDB" id="A0A1F8H129"/>
<comment type="similarity">
    <text evidence="9">Belongs to the tRNA nucleotidyltransferase/poly(A) polymerase family.</text>
</comment>
<protein>
    <recommendedName>
        <fullName evidence="16">HD domain-containing protein</fullName>
    </recommendedName>
</protein>
<keyword evidence="4" id="KW-0548">Nucleotidyltransferase</keyword>
<dbReference type="InterPro" id="IPR050264">
    <property type="entry name" value="Bact_CCA-adding_enz_type3_sf"/>
</dbReference>
<evidence type="ECO:0000259" key="12">
    <source>
        <dbReference type="Pfam" id="PF12627"/>
    </source>
</evidence>
<evidence type="ECO:0000256" key="10">
    <source>
        <dbReference type="SAM" id="MobiDB-lite"/>
    </source>
</evidence>
<dbReference type="InterPro" id="IPR032810">
    <property type="entry name" value="CCA-adding_enz_C"/>
</dbReference>
<keyword evidence="7" id="KW-0460">Magnesium</keyword>
<dbReference type="EMBL" id="MGKT01000005">
    <property type="protein sequence ID" value="OGN31231.1"/>
    <property type="molecule type" value="Genomic_DNA"/>
</dbReference>
<comment type="caution">
    <text evidence="14">The sequence shown here is derived from an EMBL/GenBank/DDBJ whole genome shotgun (WGS) entry which is preliminary data.</text>
</comment>
<dbReference type="GO" id="GO:0000166">
    <property type="term" value="F:nucleotide binding"/>
    <property type="evidence" value="ECO:0007669"/>
    <property type="project" value="UniProtKB-KW"/>
</dbReference>
<dbReference type="Gene3D" id="1.10.246.80">
    <property type="match status" value="1"/>
</dbReference>
<evidence type="ECO:0000256" key="5">
    <source>
        <dbReference type="ARBA" id="ARBA00022723"/>
    </source>
</evidence>
<feature type="domain" description="Poly A polymerase head" evidence="11">
    <location>
        <begin position="22"/>
        <end position="144"/>
    </location>
</feature>
<organism evidence="14 15">
    <name type="scientific">Candidatus Yanofskybacteria bacterium RIFCSPLOWO2_02_FULL_44_18</name>
    <dbReference type="NCBI Taxonomy" id="1802705"/>
    <lineage>
        <taxon>Bacteria</taxon>
        <taxon>Candidatus Yanofskyibacteriota</taxon>
    </lineage>
</organism>
<dbReference type="InterPro" id="IPR043519">
    <property type="entry name" value="NT_sf"/>
</dbReference>
<dbReference type="Gene3D" id="1.10.3090.10">
    <property type="entry name" value="cca-adding enzyme, domain 2"/>
    <property type="match status" value="1"/>
</dbReference>
<dbReference type="InterPro" id="IPR003607">
    <property type="entry name" value="HD/PDEase_dom"/>
</dbReference>
<evidence type="ECO:0000259" key="13">
    <source>
        <dbReference type="Pfam" id="PF13735"/>
    </source>
</evidence>
<dbReference type="Pfam" id="PF13735">
    <property type="entry name" value="tRNA_NucTran2_2"/>
    <property type="match status" value="1"/>
</dbReference>
<name>A0A1F8H129_9BACT</name>
<dbReference type="InterPro" id="IPR032828">
    <property type="entry name" value="PolyA_RNA-bd"/>
</dbReference>
<dbReference type="InterPro" id="IPR006675">
    <property type="entry name" value="HDIG_dom"/>
</dbReference>
<dbReference type="PANTHER" id="PTHR46173">
    <property type="entry name" value="CCA TRNA NUCLEOTIDYLTRANSFERASE 1, MITOCHONDRIAL"/>
    <property type="match status" value="1"/>
</dbReference>
<dbReference type="SUPFAM" id="SSF81891">
    <property type="entry name" value="Poly A polymerase C-terminal region-like"/>
    <property type="match status" value="1"/>
</dbReference>
<evidence type="ECO:0000256" key="1">
    <source>
        <dbReference type="ARBA" id="ARBA00001946"/>
    </source>
</evidence>
<evidence type="ECO:0000256" key="3">
    <source>
        <dbReference type="ARBA" id="ARBA00022694"/>
    </source>
</evidence>
<dbReference type="GO" id="GO:0008033">
    <property type="term" value="P:tRNA processing"/>
    <property type="evidence" value="ECO:0007669"/>
    <property type="project" value="UniProtKB-KW"/>
</dbReference>
<sequence>MQLPKEIIEILLKLQENGFEAFAVGGCVRDLLLNRTPEDWDVTTNAKPEEIQKIFSDHFYENHFGTVTVKTDSEDPTLKEIQVTPYRIEDKYSDKRHPTDIKFVANLEDDLGRRDFTINAMAMGLDGKIIDPFDGEGDLKKGFLKAVGKPEERFGEDALRLIRGTRLATALGFKIEEKTKEAIQKNAGWLEAISKERTRDEIIKTINSEWAHEGILLLEETGLLKYILPELREGIGVTQNLHHIYTVWEHNILALKYAVEKEYSFEIRLASLFHDIGKPRTKRGEGKYSTFYGHDVVGARMVAQIMARLKFPNDIAEKIIKLVRFHMFFYNVGEVTESSVRRLLVNVGKENIYDLIKVREADRIGSGRPKAVPYKLRHLKYVIEKVSSDPISVKMLKVNGQDVMKELNVAPGPKIGLILNSLLAEVLDDPARNTEEYLIERIRELDKKSPEELKSALQKIEQAQEEDEKERMKKYYL</sequence>
<evidence type="ECO:0000256" key="2">
    <source>
        <dbReference type="ARBA" id="ARBA00022679"/>
    </source>
</evidence>
<accession>A0A1F8H129</accession>
<reference evidence="14 15" key="1">
    <citation type="journal article" date="2016" name="Nat. Commun.">
        <title>Thousands of microbial genomes shed light on interconnected biogeochemical processes in an aquifer system.</title>
        <authorList>
            <person name="Anantharaman K."/>
            <person name="Brown C.T."/>
            <person name="Hug L.A."/>
            <person name="Sharon I."/>
            <person name="Castelle C.J."/>
            <person name="Probst A.J."/>
            <person name="Thomas B.C."/>
            <person name="Singh A."/>
            <person name="Wilkins M.J."/>
            <person name="Karaoz U."/>
            <person name="Brodie E.L."/>
            <person name="Williams K.H."/>
            <person name="Hubbard S.S."/>
            <person name="Banfield J.F."/>
        </authorList>
    </citation>
    <scope>NUCLEOTIDE SEQUENCE [LARGE SCALE GENOMIC DNA]</scope>
</reference>
<keyword evidence="5" id="KW-0479">Metal-binding</keyword>
<evidence type="ECO:0000256" key="8">
    <source>
        <dbReference type="ARBA" id="ARBA00022884"/>
    </source>
</evidence>
<proteinExistence type="inferred from homology"/>
<keyword evidence="3" id="KW-0819">tRNA processing</keyword>
<evidence type="ECO:0000256" key="7">
    <source>
        <dbReference type="ARBA" id="ARBA00022842"/>
    </source>
</evidence>
<keyword evidence="2 9" id="KW-0808">Transferase</keyword>
<feature type="domain" description="tRNA nucleotidyltransferase/poly(A) polymerase RNA and SrmB- binding" evidence="12">
    <location>
        <begin position="172"/>
        <end position="232"/>
    </location>
</feature>
<gene>
    <name evidence="14" type="ORF">A3I96_02970</name>
</gene>
<dbReference type="GO" id="GO:0046872">
    <property type="term" value="F:metal ion binding"/>
    <property type="evidence" value="ECO:0007669"/>
    <property type="project" value="UniProtKB-KW"/>
</dbReference>
<keyword evidence="8 9" id="KW-0694">RNA-binding</keyword>
<feature type="region of interest" description="Disordered" evidence="10">
    <location>
        <begin position="449"/>
        <end position="477"/>
    </location>
</feature>
<evidence type="ECO:0000256" key="9">
    <source>
        <dbReference type="RuleBase" id="RU003953"/>
    </source>
</evidence>